<dbReference type="CDD" id="cd16018">
    <property type="entry name" value="Enpp"/>
    <property type="match status" value="1"/>
</dbReference>
<dbReference type="Pfam" id="PF01663">
    <property type="entry name" value="Phosphodiest"/>
    <property type="match status" value="1"/>
</dbReference>
<accession>A0A4Y7K4L0</accession>
<gene>
    <name evidence="6" type="ORF">C5167_031549</name>
</gene>
<organism evidence="6 7">
    <name type="scientific">Papaver somniferum</name>
    <name type="common">Opium poppy</name>
    <dbReference type="NCBI Taxonomy" id="3469"/>
    <lineage>
        <taxon>Eukaryota</taxon>
        <taxon>Viridiplantae</taxon>
        <taxon>Streptophyta</taxon>
        <taxon>Embryophyta</taxon>
        <taxon>Tracheophyta</taxon>
        <taxon>Spermatophyta</taxon>
        <taxon>Magnoliopsida</taxon>
        <taxon>Ranunculales</taxon>
        <taxon>Papaveraceae</taxon>
        <taxon>Papaveroideae</taxon>
        <taxon>Papaver</taxon>
    </lineage>
</organism>
<dbReference type="Gramene" id="RZC68294">
    <property type="protein sequence ID" value="RZC68294"/>
    <property type="gene ID" value="C5167_031549"/>
</dbReference>
<evidence type="ECO:0000313" key="7">
    <source>
        <dbReference type="Proteomes" id="UP000316621"/>
    </source>
</evidence>
<comment type="similarity">
    <text evidence="1">Belongs to the 11S seed storage protein (globulins) family.</text>
</comment>
<dbReference type="Gene3D" id="2.60.120.10">
    <property type="entry name" value="Jelly Rolls"/>
    <property type="match status" value="2"/>
</dbReference>
<dbReference type="SUPFAM" id="SSF53649">
    <property type="entry name" value="Alkaline phosphatase-like"/>
    <property type="match status" value="1"/>
</dbReference>
<dbReference type="InterPro" id="IPR011051">
    <property type="entry name" value="RmlC_Cupin_sf"/>
</dbReference>
<dbReference type="EMBL" id="CM010721">
    <property type="protein sequence ID" value="RZC68294.1"/>
    <property type="molecule type" value="Genomic_DNA"/>
</dbReference>
<name>A0A4Y7K4L0_PAPSO</name>
<dbReference type="Gene3D" id="3.30.1360.180">
    <property type="match status" value="1"/>
</dbReference>
<evidence type="ECO:0000313" key="6">
    <source>
        <dbReference type="EMBL" id="RZC68294.1"/>
    </source>
</evidence>
<dbReference type="InterPro" id="IPR014710">
    <property type="entry name" value="RmlC-like_jellyroll"/>
</dbReference>
<dbReference type="InterPro" id="IPR006045">
    <property type="entry name" value="Cupin_1"/>
</dbReference>
<proteinExistence type="inferred from homology"/>
<protein>
    <recommendedName>
        <fullName evidence="5">Cupin type-1 domain-containing protein</fullName>
    </recommendedName>
</protein>
<dbReference type="CDD" id="cd02242">
    <property type="entry name" value="cupin_11S_legumin_N"/>
    <property type="match status" value="1"/>
</dbReference>
<dbReference type="Pfam" id="PF00190">
    <property type="entry name" value="Cupin_1"/>
    <property type="match status" value="2"/>
</dbReference>
<dbReference type="PRINTS" id="PR00439">
    <property type="entry name" value="11SGLOBULIN"/>
</dbReference>
<dbReference type="GO" id="GO:0045735">
    <property type="term" value="F:nutrient reservoir activity"/>
    <property type="evidence" value="ECO:0007669"/>
    <property type="project" value="UniProtKB-KW"/>
</dbReference>
<evidence type="ECO:0000256" key="3">
    <source>
        <dbReference type="ARBA" id="ARBA00023129"/>
    </source>
</evidence>
<dbReference type="Gene3D" id="3.40.720.10">
    <property type="entry name" value="Alkaline Phosphatase, subunit A"/>
    <property type="match status" value="1"/>
</dbReference>
<feature type="domain" description="Cupin type-1" evidence="5">
    <location>
        <begin position="632"/>
        <end position="787"/>
    </location>
</feature>
<dbReference type="STRING" id="3469.A0A4Y7K4L0"/>
<dbReference type="CDD" id="cd02243">
    <property type="entry name" value="cupin_11S_legumin_C"/>
    <property type="match status" value="1"/>
</dbReference>
<dbReference type="GO" id="GO:0016787">
    <property type="term" value="F:hydrolase activity"/>
    <property type="evidence" value="ECO:0007669"/>
    <property type="project" value="UniProtKB-ARBA"/>
</dbReference>
<dbReference type="AlphaFoldDB" id="A0A4Y7K4L0"/>
<dbReference type="SUPFAM" id="SSF51182">
    <property type="entry name" value="RmlC-like cupins"/>
    <property type="match status" value="1"/>
</dbReference>
<dbReference type="GO" id="GO:0005773">
    <property type="term" value="C:vacuole"/>
    <property type="evidence" value="ECO:0007669"/>
    <property type="project" value="TreeGrafter"/>
</dbReference>
<reference evidence="6 7" key="1">
    <citation type="journal article" date="2018" name="Science">
        <title>The opium poppy genome and morphinan production.</title>
        <authorList>
            <person name="Guo L."/>
            <person name="Winzer T."/>
            <person name="Yang X."/>
            <person name="Li Y."/>
            <person name="Ning Z."/>
            <person name="He Z."/>
            <person name="Teodor R."/>
            <person name="Lu Y."/>
            <person name="Bowser T.A."/>
            <person name="Graham I.A."/>
            <person name="Ye K."/>
        </authorList>
    </citation>
    <scope>NUCLEOTIDE SEQUENCE [LARGE SCALE GENOMIC DNA]</scope>
    <source>
        <strain evidence="7">cv. HN1</strain>
        <tissue evidence="6">Leaves</tissue>
    </source>
</reference>
<dbReference type="PANTHER" id="PTHR10151">
    <property type="entry name" value="ECTONUCLEOTIDE PYROPHOSPHATASE/PHOSPHODIESTERASE"/>
    <property type="match status" value="1"/>
</dbReference>
<dbReference type="InterPro" id="IPR006044">
    <property type="entry name" value="11S_seedstore_pln"/>
</dbReference>
<dbReference type="SMART" id="SM00835">
    <property type="entry name" value="Cupin_1"/>
    <property type="match status" value="2"/>
</dbReference>
<dbReference type="InterPro" id="IPR002591">
    <property type="entry name" value="Phosphodiest/P_Trfase"/>
</dbReference>
<keyword evidence="2" id="KW-0758">Storage protein</keyword>
<evidence type="ECO:0000256" key="1">
    <source>
        <dbReference type="ARBA" id="ARBA00007178"/>
    </source>
</evidence>
<keyword evidence="3" id="KW-0708">Seed storage protein</keyword>
<evidence type="ECO:0000256" key="2">
    <source>
        <dbReference type="ARBA" id="ARBA00022761"/>
    </source>
</evidence>
<dbReference type="FunFam" id="3.30.1360.180:FF:000002">
    <property type="entry name" value="Alkaline-phosphatase-like family protein"/>
    <property type="match status" value="1"/>
</dbReference>
<dbReference type="InterPro" id="IPR017850">
    <property type="entry name" value="Alkaline_phosphatase_core_sf"/>
</dbReference>
<evidence type="ECO:0000256" key="4">
    <source>
        <dbReference type="ARBA" id="ARBA00023157"/>
    </source>
</evidence>
<feature type="domain" description="Cupin type-1" evidence="5">
    <location>
        <begin position="825"/>
        <end position="969"/>
    </location>
</feature>
<keyword evidence="4" id="KW-1015">Disulfide bond</keyword>
<dbReference type="Proteomes" id="UP000316621">
    <property type="component" value="Chromosome 7"/>
</dbReference>
<keyword evidence="7" id="KW-1185">Reference proteome</keyword>
<dbReference type="FunFam" id="3.40.720.10:FF:000033">
    <property type="entry name" value="Alkaline-phosphatase-like family protein"/>
    <property type="match status" value="1"/>
</dbReference>
<dbReference type="PANTHER" id="PTHR10151:SF120">
    <property type="entry name" value="BIS(5'-ADENOSYL)-TRIPHOSPHATASE"/>
    <property type="match status" value="1"/>
</dbReference>
<evidence type="ECO:0000259" key="5">
    <source>
        <dbReference type="SMART" id="SM00835"/>
    </source>
</evidence>
<sequence length="986" mass="109111">MGEIMGEVRAKEPKTGLPPTREVFEVCVGINLSTPLRIGGLEVTAAGSTRWIHFYYERQPHKICKECYILKHSKDDYEDIKLKLDDMHNEPQKFEEDGEAYSFHPPKDGLMIKGFEKTKVAEVYAEARLGKRQRSDNTTDANPSIYDVNQAVIPAPIRLVQESKDLTDYTNSTEIGALIAEIYTSETARPLVKLSQPVVLLISTDGFRFGYQFKTPTPNIHRLIHNGTEADLGLIPVFPTLTFPNHYSIATGLYPAYHGIINNHFTYPGTGETFYMGSHDPKWWLGEPIWETVMNHGLKAATYFWPGSEVKKGSWNCSSDMCKHFNGSVAFEERVDTVLKYFDLPVNEIPSFMTLYFEDPDAQGHKVGPDDPQITAAVAKVDKMIGRLIDGLEKRGVFEDVTIIMVGDHGMVGTCDKKIIYVDDLSPWIEIPSSSVQTYTPVLSMYPPPGISAADTVAKMMEGLKSGKVDNGMNMRVFLKEDLPARLHYAASERIPPIIGLLEEGFKVEQKKTKRKECGGSHGYDNAFFSMRSIFIGHGPQFGRGVKVPSFENVEIYNLITSVLKIQGAPNNGTESFVKSILLPTFSPDKPMARVESSLSFGPSDAEPEGMNHQPEIYCGERTRMVQEIMEIDLTPKSSKSVYGSDGGSYFSWSPSDLPMLKEGNIGASKISLQKNGLAMPSYSDSAKVAYVLQGSGTAGIILYEAEKEKVIAVKEGDAIALPFGVVTWWFNKEDTELVILFMGDTSKGHKAGEFTEFALTGANGIFTGFTTEFVSRAWDLEEDKVKELVGSQKSTGIIKLKDGFQMPEPSEEDRKGMALNCLEAPLDVVIKNGGRVVVLNTKNLPLVEQVGLGADLVRIDAGSMCSPGFSCDSAYQVTYIVRGSGRAQIVGVDGKRKMEIRVQAGNLFIVPRFFVVSKIADEEGMDWFSIISTPNPIFCHLAGKTSVWKALNPQVLEASFNVAPEAEKHFRSKRTNAEIFFPAPN</sequence>